<evidence type="ECO:0000313" key="6">
    <source>
        <dbReference type="Proteomes" id="UP000694843"/>
    </source>
</evidence>
<dbReference type="NCBIfam" id="TIGR01077">
    <property type="entry name" value="L13_A_E"/>
    <property type="match status" value="1"/>
</dbReference>
<evidence type="ECO:0000256" key="5">
    <source>
        <dbReference type="ARBA" id="ARBA00035367"/>
    </source>
</evidence>
<evidence type="ECO:0000256" key="1">
    <source>
        <dbReference type="ARBA" id="ARBA00006227"/>
    </source>
</evidence>
<dbReference type="PANTHER" id="PTHR11545">
    <property type="entry name" value="RIBOSOMAL PROTEIN L13"/>
    <property type="match status" value="1"/>
</dbReference>
<gene>
    <name evidence="7" type="primary">LOC108667434</name>
</gene>
<dbReference type="Gene3D" id="3.90.1180.10">
    <property type="entry name" value="Ribosomal protein L13"/>
    <property type="match status" value="1"/>
</dbReference>
<dbReference type="InterPro" id="IPR005822">
    <property type="entry name" value="Ribosomal_uL13"/>
</dbReference>
<evidence type="ECO:0000256" key="2">
    <source>
        <dbReference type="ARBA" id="ARBA00022980"/>
    </source>
</evidence>
<proteinExistence type="inferred from homology"/>
<sequence length="212" mass="24522">MGENLSIITFFFITFQPIILDGAGHLKGRLAAFVAKQLLLGQRIIVVRCEQIICSGPYYRNQHIFLSYLKKRCNVNPKRGPFHFRSPAKMFYKCVRGMVPWKTQRGRKAMCMLKTYEGVPSSLASHRKLVVPEVMRVVRSNPAAKFCHLGKVAHEVGWKYRTVIRRLERRRLIKKKMAVIHKKHVSAFKAKAVHAARKELRPFQAIKANYGY</sequence>
<keyword evidence="3" id="KW-0687">Ribonucleoprotein</keyword>
<dbReference type="RefSeq" id="XP_018009947.1">
    <property type="nucleotide sequence ID" value="XM_018154458.2"/>
</dbReference>
<dbReference type="Pfam" id="PF00572">
    <property type="entry name" value="Ribosomal_L13"/>
    <property type="match status" value="1"/>
</dbReference>
<dbReference type="InterPro" id="IPR005755">
    <property type="entry name" value="Ribosomal_uL13_euk/arc"/>
</dbReference>
<dbReference type="GO" id="GO:0003729">
    <property type="term" value="F:mRNA binding"/>
    <property type="evidence" value="ECO:0007669"/>
    <property type="project" value="TreeGrafter"/>
</dbReference>
<keyword evidence="2" id="KW-0689">Ribosomal protein</keyword>
<dbReference type="GO" id="GO:0006412">
    <property type="term" value="P:translation"/>
    <property type="evidence" value="ECO:0007669"/>
    <property type="project" value="InterPro"/>
</dbReference>
<comment type="similarity">
    <text evidence="1">Belongs to the universal ribosomal protein uL13 family.</text>
</comment>
<dbReference type="GO" id="GO:0017148">
    <property type="term" value="P:negative regulation of translation"/>
    <property type="evidence" value="ECO:0007669"/>
    <property type="project" value="TreeGrafter"/>
</dbReference>
<dbReference type="KEGG" id="hazt:108667434"/>
<accession>A0A8B7N7R9</accession>
<dbReference type="SUPFAM" id="SSF52161">
    <property type="entry name" value="Ribosomal protein L13"/>
    <property type="match status" value="1"/>
</dbReference>
<dbReference type="AlphaFoldDB" id="A0A8B7N7R9"/>
<organism evidence="6 7">
    <name type="scientific">Hyalella azteca</name>
    <name type="common">Amphipod</name>
    <dbReference type="NCBI Taxonomy" id="294128"/>
    <lineage>
        <taxon>Eukaryota</taxon>
        <taxon>Metazoa</taxon>
        <taxon>Ecdysozoa</taxon>
        <taxon>Arthropoda</taxon>
        <taxon>Crustacea</taxon>
        <taxon>Multicrustacea</taxon>
        <taxon>Malacostraca</taxon>
        <taxon>Eumalacostraca</taxon>
        <taxon>Peracarida</taxon>
        <taxon>Amphipoda</taxon>
        <taxon>Senticaudata</taxon>
        <taxon>Talitrida</taxon>
        <taxon>Talitroidea</taxon>
        <taxon>Hyalellidae</taxon>
        <taxon>Hyalella</taxon>
    </lineage>
</organism>
<dbReference type="FunFam" id="3.90.1180.10:FF:000002">
    <property type="entry name" value="60S ribosomal protein L16"/>
    <property type="match status" value="1"/>
</dbReference>
<dbReference type="OMA" id="TRFNKTH"/>
<dbReference type="GO" id="GO:0003735">
    <property type="term" value="F:structural constituent of ribosome"/>
    <property type="evidence" value="ECO:0007669"/>
    <property type="project" value="InterPro"/>
</dbReference>
<keyword evidence="6" id="KW-1185">Reference proteome</keyword>
<dbReference type="PANTHER" id="PTHR11545:SF3">
    <property type="entry name" value="LARGE RIBOSOMAL SUBUNIT PROTEIN UL13"/>
    <property type="match status" value="1"/>
</dbReference>
<reference evidence="7" key="1">
    <citation type="submission" date="2025-08" db="UniProtKB">
        <authorList>
            <consortium name="RefSeq"/>
        </authorList>
    </citation>
    <scope>IDENTIFICATION</scope>
    <source>
        <tissue evidence="7">Whole organism</tissue>
    </source>
</reference>
<dbReference type="InterPro" id="IPR036899">
    <property type="entry name" value="Ribosomal_uL13_sf"/>
</dbReference>
<dbReference type="Proteomes" id="UP000694843">
    <property type="component" value="Unplaced"/>
</dbReference>
<dbReference type="OrthoDB" id="1882297at2759"/>
<name>A0A8B7N7R9_HYAAZ</name>
<dbReference type="GeneID" id="108667434"/>
<evidence type="ECO:0000313" key="7">
    <source>
        <dbReference type="RefSeq" id="XP_018009947.1"/>
    </source>
</evidence>
<protein>
    <recommendedName>
        <fullName evidence="4">Large ribosomal subunit protein uL13</fullName>
    </recommendedName>
    <alternativeName>
        <fullName evidence="5">60S ribosomal protein L13a</fullName>
    </alternativeName>
</protein>
<dbReference type="GO" id="GO:0022625">
    <property type="term" value="C:cytosolic large ribosomal subunit"/>
    <property type="evidence" value="ECO:0007669"/>
    <property type="project" value="TreeGrafter"/>
</dbReference>
<evidence type="ECO:0000256" key="3">
    <source>
        <dbReference type="ARBA" id="ARBA00023274"/>
    </source>
</evidence>
<evidence type="ECO:0000256" key="4">
    <source>
        <dbReference type="ARBA" id="ARBA00035201"/>
    </source>
</evidence>